<proteinExistence type="predicted"/>
<keyword evidence="2" id="KW-0732">Signal</keyword>
<dbReference type="Proteomes" id="UP001501323">
    <property type="component" value="Unassembled WGS sequence"/>
</dbReference>
<sequence>MTRMLRALLLLLAITLPCLAQAQSPTRAWLDRDRIAMGETTTLNIETGQPNSVSPDYAPLQADFSLEARSSRQSYEATSSGGARVRTLFAVALRPRREGVVTIPSLQVGNQRTEPVQLTVLPAVPARAGGDVFIEVEVDHEAPYVQQAVGYVVRLYYATQLVSGELDQEAPDGASLQRIGNDVQFSRDLGGRRYNVVERRFLLIPERSGTLAMPPARFQGRGVGGFFDDLFGDGRKSLSANGPRRVFEVRPVPADAPQPWLPLHGLSLRYMETPQEARAGEALTVVVEAHADGGNAAQLPELTLPVGDGAQVFAEPPQVDETFDRGRPQVRVTRKFSVVPAQAGALRLPGPRMAWWDVRAGRARTASLPDIALQVSPAADAPPGGASPVAASGERTDAGAGADRWVRVPGVQGEVRLWAVIAAGFALLWLATLAWGLHRRPGPAPADAPAKPPGAVIGKSRGAGMPALKHALDAGTLGDVAETLCAMATPPAADVDVVRARLADPDQVAAVEALQRARWAGGDGVVARQMLRRAFAKGPRWQAADAGARPLLPPLYPPAGTRSDA</sequence>
<reference evidence="4" key="1">
    <citation type="journal article" date="2019" name="Int. J. Syst. Evol. Microbiol.">
        <title>The Global Catalogue of Microorganisms (GCM) 10K type strain sequencing project: providing services to taxonomists for standard genome sequencing and annotation.</title>
        <authorList>
            <consortium name="The Broad Institute Genomics Platform"/>
            <consortium name="The Broad Institute Genome Sequencing Center for Infectious Disease"/>
            <person name="Wu L."/>
            <person name="Ma J."/>
        </authorList>
    </citation>
    <scope>NUCLEOTIDE SEQUENCE [LARGE SCALE GENOMIC DNA]</scope>
    <source>
        <strain evidence="4">JCM 18392</strain>
    </source>
</reference>
<feature type="compositionally biased region" description="Low complexity" evidence="1">
    <location>
        <begin position="376"/>
        <end position="393"/>
    </location>
</feature>
<feature type="region of interest" description="Disordered" evidence="1">
    <location>
        <begin position="376"/>
        <end position="397"/>
    </location>
</feature>
<evidence type="ECO:0000313" key="4">
    <source>
        <dbReference type="Proteomes" id="UP001501323"/>
    </source>
</evidence>
<gene>
    <name evidence="3" type="ORF">GCM10023332_09890</name>
</gene>
<dbReference type="PANTHER" id="PTHR40940:SF1">
    <property type="entry name" value="PROTEIN BATD"/>
    <property type="match status" value="1"/>
</dbReference>
<keyword evidence="4" id="KW-1185">Reference proteome</keyword>
<feature type="region of interest" description="Disordered" evidence="1">
    <location>
        <begin position="542"/>
        <end position="565"/>
    </location>
</feature>
<accession>A0ABP9DTW6</accession>
<evidence type="ECO:0000256" key="2">
    <source>
        <dbReference type="SAM" id="SignalP"/>
    </source>
</evidence>
<name>A0ABP9DTW6_9GAMM</name>
<dbReference type="PANTHER" id="PTHR40940">
    <property type="entry name" value="PROTEIN BATD-RELATED"/>
    <property type="match status" value="1"/>
</dbReference>
<feature type="signal peptide" evidence="2">
    <location>
        <begin position="1"/>
        <end position="22"/>
    </location>
</feature>
<organism evidence="3 4">
    <name type="scientific">Luteimonas vadosa</name>
    <dbReference type="NCBI Taxonomy" id="1165507"/>
    <lineage>
        <taxon>Bacteria</taxon>
        <taxon>Pseudomonadati</taxon>
        <taxon>Pseudomonadota</taxon>
        <taxon>Gammaproteobacteria</taxon>
        <taxon>Lysobacterales</taxon>
        <taxon>Lysobacteraceae</taxon>
        <taxon>Luteimonas</taxon>
    </lineage>
</organism>
<dbReference type="Pfam" id="PF13584">
    <property type="entry name" value="BatD"/>
    <property type="match status" value="1"/>
</dbReference>
<dbReference type="RefSeq" id="WP_345294372.1">
    <property type="nucleotide sequence ID" value="NZ_BAABJY010000001.1"/>
</dbReference>
<evidence type="ECO:0000313" key="3">
    <source>
        <dbReference type="EMBL" id="GAA4859956.1"/>
    </source>
</evidence>
<feature type="chain" id="PRO_5046966554" evidence="2">
    <location>
        <begin position="23"/>
        <end position="565"/>
    </location>
</feature>
<evidence type="ECO:0000256" key="1">
    <source>
        <dbReference type="SAM" id="MobiDB-lite"/>
    </source>
</evidence>
<dbReference type="InterPro" id="IPR025738">
    <property type="entry name" value="BatD"/>
</dbReference>
<comment type="caution">
    <text evidence="3">The sequence shown here is derived from an EMBL/GenBank/DDBJ whole genome shotgun (WGS) entry which is preliminary data.</text>
</comment>
<dbReference type="EMBL" id="BAABJY010000001">
    <property type="protein sequence ID" value="GAA4859956.1"/>
    <property type="molecule type" value="Genomic_DNA"/>
</dbReference>
<protein>
    <submittedName>
        <fullName evidence="3">BatD family protein</fullName>
    </submittedName>
</protein>